<evidence type="ECO:0000313" key="1">
    <source>
        <dbReference type="EMBL" id="PSB57296.1"/>
    </source>
</evidence>
<name>A0A2T1GI36_9CYAN</name>
<gene>
    <name evidence="1" type="ORF">C7B77_08845</name>
</gene>
<keyword evidence="2" id="KW-1185">Reference proteome</keyword>
<proteinExistence type="predicted"/>
<protein>
    <submittedName>
        <fullName evidence="1">Uncharacterized protein</fullName>
    </submittedName>
</protein>
<dbReference type="OrthoDB" id="569576at2"/>
<dbReference type="AlphaFoldDB" id="A0A2T1GI36"/>
<sequence>MEPKELELWLDRDRQEQILDRLVERLGLTRARGECFLRLWIYLLVKEHRERNPQIKPPLLELTLLDRPMSCSHREAAELFYSDRDRGSDRSAGMMLDKLAALGLIRKQFDGNISRIEIVTSVADLEPEIVSEIVIKIEQFDPRCDAIPIANLLAANYNWMNHNTEATPHRIVNILRQWARQYDRGMRVLRRQDNLNPIGFYILYPTAAASVPNFFTAPSKSLHLSAIGDTDPFIMAQAGDLDCVSVFVRSWAIDREYLDRYRVLFLEDTQKTLFQMQADFPNLCDLYTMIVHPMYEYQASALGFQNMSRDRQLSVYWMYLPLDRFLALNISDCFPPKV</sequence>
<comment type="caution">
    <text evidence="1">The sequence shown here is derived from an EMBL/GenBank/DDBJ whole genome shotgun (WGS) entry which is preliminary data.</text>
</comment>
<organism evidence="1 2">
    <name type="scientific">Chamaesiphon polymorphus CCALA 037</name>
    <dbReference type="NCBI Taxonomy" id="2107692"/>
    <lineage>
        <taxon>Bacteria</taxon>
        <taxon>Bacillati</taxon>
        <taxon>Cyanobacteriota</taxon>
        <taxon>Cyanophyceae</taxon>
        <taxon>Gomontiellales</taxon>
        <taxon>Chamaesiphonaceae</taxon>
        <taxon>Chamaesiphon</taxon>
    </lineage>
</organism>
<dbReference type="Proteomes" id="UP000238937">
    <property type="component" value="Unassembled WGS sequence"/>
</dbReference>
<accession>A0A2T1GI36</accession>
<evidence type="ECO:0000313" key="2">
    <source>
        <dbReference type="Proteomes" id="UP000238937"/>
    </source>
</evidence>
<dbReference type="RefSeq" id="WP_106303001.1">
    <property type="nucleotide sequence ID" value="NZ_PVWO01000082.1"/>
</dbReference>
<reference evidence="1 2" key="1">
    <citation type="submission" date="2018-03" db="EMBL/GenBank/DDBJ databases">
        <title>The ancient ancestry and fast evolution of plastids.</title>
        <authorList>
            <person name="Moore K.R."/>
            <person name="Magnabosco C."/>
            <person name="Momper L."/>
            <person name="Gold D.A."/>
            <person name="Bosak T."/>
            <person name="Fournier G.P."/>
        </authorList>
    </citation>
    <scope>NUCLEOTIDE SEQUENCE [LARGE SCALE GENOMIC DNA]</scope>
    <source>
        <strain evidence="1 2">CCALA 037</strain>
    </source>
</reference>
<dbReference type="EMBL" id="PVWO01000082">
    <property type="protein sequence ID" value="PSB57296.1"/>
    <property type="molecule type" value="Genomic_DNA"/>
</dbReference>